<sequence>MNDFEKIAIIPEYNINNEGYISQKANRLTGAYKKLGEKRSTVFFLNKGHLLSQYRFPTIKMKFESHMLNTFNLNLCGGWFLNDMGANEVHEQVLSRVINGFKPMGDIVDINENITKISVNARKENLKFKISSHSWENRKTIRFCKKGKFNELFDIESLYEDYLSYYLIINKETEGEYLEFFRKMDGRRLEDFLDFEIANPDSDSDVMLTGLILGYPIWSTVSILWGSG</sequence>
<dbReference type="EMBL" id="LAZR01009268">
    <property type="protein sequence ID" value="KKM73662.1"/>
    <property type="molecule type" value="Genomic_DNA"/>
</dbReference>
<evidence type="ECO:0000313" key="1">
    <source>
        <dbReference type="EMBL" id="KKM73662.1"/>
    </source>
</evidence>
<dbReference type="AlphaFoldDB" id="A0A0F9MWP6"/>
<name>A0A0F9MWP6_9ZZZZ</name>
<protein>
    <submittedName>
        <fullName evidence="1">Uncharacterized protein</fullName>
    </submittedName>
</protein>
<proteinExistence type="predicted"/>
<accession>A0A0F9MWP6</accession>
<gene>
    <name evidence="1" type="ORF">LCGC14_1408170</name>
</gene>
<comment type="caution">
    <text evidence="1">The sequence shown here is derived from an EMBL/GenBank/DDBJ whole genome shotgun (WGS) entry which is preliminary data.</text>
</comment>
<organism evidence="1">
    <name type="scientific">marine sediment metagenome</name>
    <dbReference type="NCBI Taxonomy" id="412755"/>
    <lineage>
        <taxon>unclassified sequences</taxon>
        <taxon>metagenomes</taxon>
        <taxon>ecological metagenomes</taxon>
    </lineage>
</organism>
<reference evidence="1" key="1">
    <citation type="journal article" date="2015" name="Nature">
        <title>Complex archaea that bridge the gap between prokaryotes and eukaryotes.</title>
        <authorList>
            <person name="Spang A."/>
            <person name="Saw J.H."/>
            <person name="Jorgensen S.L."/>
            <person name="Zaremba-Niedzwiedzka K."/>
            <person name="Martijn J."/>
            <person name="Lind A.E."/>
            <person name="van Eijk R."/>
            <person name="Schleper C."/>
            <person name="Guy L."/>
            <person name="Ettema T.J."/>
        </authorList>
    </citation>
    <scope>NUCLEOTIDE SEQUENCE</scope>
</reference>